<reference evidence="2" key="3">
    <citation type="submission" date="2022-06" db="UniProtKB">
        <authorList>
            <consortium name="EnsemblPlants"/>
        </authorList>
    </citation>
    <scope>IDENTIFICATION</scope>
</reference>
<reference evidence="2" key="2">
    <citation type="submission" date="2018-03" db="EMBL/GenBank/DDBJ databases">
        <title>The Triticum urartu genome reveals the dynamic nature of wheat genome evolution.</title>
        <authorList>
            <person name="Ling H."/>
            <person name="Ma B."/>
            <person name="Shi X."/>
            <person name="Liu H."/>
            <person name="Dong L."/>
            <person name="Sun H."/>
            <person name="Cao Y."/>
            <person name="Gao Q."/>
            <person name="Zheng S."/>
            <person name="Li Y."/>
            <person name="Yu Y."/>
            <person name="Du H."/>
            <person name="Qi M."/>
            <person name="Li Y."/>
            <person name="Yu H."/>
            <person name="Cui Y."/>
            <person name="Wang N."/>
            <person name="Chen C."/>
            <person name="Wu H."/>
            <person name="Zhao Y."/>
            <person name="Zhang J."/>
            <person name="Li Y."/>
            <person name="Zhou W."/>
            <person name="Zhang B."/>
            <person name="Hu W."/>
            <person name="Eijk M."/>
            <person name="Tang J."/>
            <person name="Witsenboer H."/>
            <person name="Zhao S."/>
            <person name="Li Z."/>
            <person name="Zhang A."/>
            <person name="Wang D."/>
            <person name="Liang C."/>
        </authorList>
    </citation>
    <scope>NUCLEOTIDE SEQUENCE [LARGE SCALE GENOMIC DNA]</scope>
    <source>
        <strain evidence="2">cv. G1812</strain>
    </source>
</reference>
<keyword evidence="3" id="KW-1185">Reference proteome</keyword>
<dbReference type="Proteomes" id="UP000015106">
    <property type="component" value="Chromosome 5"/>
</dbReference>
<evidence type="ECO:0000313" key="2">
    <source>
        <dbReference type="EnsemblPlants" id="TuG1812G0500002523.01.T02.cds406108"/>
    </source>
</evidence>
<reference evidence="3" key="1">
    <citation type="journal article" date="2013" name="Nature">
        <title>Draft genome of the wheat A-genome progenitor Triticum urartu.</title>
        <authorList>
            <person name="Ling H.Q."/>
            <person name="Zhao S."/>
            <person name="Liu D."/>
            <person name="Wang J."/>
            <person name="Sun H."/>
            <person name="Zhang C."/>
            <person name="Fan H."/>
            <person name="Li D."/>
            <person name="Dong L."/>
            <person name="Tao Y."/>
            <person name="Gao C."/>
            <person name="Wu H."/>
            <person name="Li Y."/>
            <person name="Cui Y."/>
            <person name="Guo X."/>
            <person name="Zheng S."/>
            <person name="Wang B."/>
            <person name="Yu K."/>
            <person name="Liang Q."/>
            <person name="Yang W."/>
            <person name="Lou X."/>
            <person name="Chen J."/>
            <person name="Feng M."/>
            <person name="Jian J."/>
            <person name="Zhang X."/>
            <person name="Luo G."/>
            <person name="Jiang Y."/>
            <person name="Liu J."/>
            <person name="Wang Z."/>
            <person name="Sha Y."/>
            <person name="Zhang B."/>
            <person name="Wu H."/>
            <person name="Tang D."/>
            <person name="Shen Q."/>
            <person name="Xue P."/>
            <person name="Zou S."/>
            <person name="Wang X."/>
            <person name="Liu X."/>
            <person name="Wang F."/>
            <person name="Yang Y."/>
            <person name="An X."/>
            <person name="Dong Z."/>
            <person name="Zhang K."/>
            <person name="Zhang X."/>
            <person name="Luo M.C."/>
            <person name="Dvorak J."/>
            <person name="Tong Y."/>
            <person name="Wang J."/>
            <person name="Yang H."/>
            <person name="Li Z."/>
            <person name="Wang D."/>
            <person name="Zhang A."/>
            <person name="Wang J."/>
        </authorList>
    </citation>
    <scope>NUCLEOTIDE SEQUENCE</scope>
    <source>
        <strain evidence="3">cv. G1812</strain>
    </source>
</reference>
<proteinExistence type="predicted"/>
<sequence>MAPPIAPPMPMLPPILTPVPVLKPTPPRSRPKSFRAMRPSDAKTSAASTTMPTEMVVICRIVAEPLRTRSCFYVIQICSATGLLSCLQGCASP</sequence>
<gene>
    <name evidence="2" type="primary">LOC125509414</name>
</gene>
<protein>
    <submittedName>
        <fullName evidence="2">Uncharacterized protein</fullName>
    </submittedName>
</protein>
<evidence type="ECO:0000256" key="1">
    <source>
        <dbReference type="SAM" id="MobiDB-lite"/>
    </source>
</evidence>
<name>A0A8R7UIK6_TRIUA</name>
<dbReference type="Gramene" id="TuG1812G0500002523.01.T01">
    <property type="protein sequence ID" value="TuG1812G0500002523.01.T01.cds406106"/>
    <property type="gene ID" value="TuG1812G0500002523.01"/>
</dbReference>
<dbReference type="EnsemblPlants" id="TuG1812G0500002523.01.T02">
    <property type="protein sequence ID" value="TuG1812G0500002523.01.T02.cds406108"/>
    <property type="gene ID" value="TuG1812G0500002523.01"/>
</dbReference>
<feature type="region of interest" description="Disordered" evidence="1">
    <location>
        <begin position="19"/>
        <end position="49"/>
    </location>
</feature>
<organism evidence="2 3">
    <name type="scientific">Triticum urartu</name>
    <name type="common">Red wild einkorn</name>
    <name type="synonym">Crithodium urartu</name>
    <dbReference type="NCBI Taxonomy" id="4572"/>
    <lineage>
        <taxon>Eukaryota</taxon>
        <taxon>Viridiplantae</taxon>
        <taxon>Streptophyta</taxon>
        <taxon>Embryophyta</taxon>
        <taxon>Tracheophyta</taxon>
        <taxon>Spermatophyta</taxon>
        <taxon>Magnoliopsida</taxon>
        <taxon>Liliopsida</taxon>
        <taxon>Poales</taxon>
        <taxon>Poaceae</taxon>
        <taxon>BOP clade</taxon>
        <taxon>Pooideae</taxon>
        <taxon>Triticodae</taxon>
        <taxon>Triticeae</taxon>
        <taxon>Triticinae</taxon>
        <taxon>Triticum</taxon>
    </lineage>
</organism>
<accession>A0A8R7UIK6</accession>
<dbReference type="Gramene" id="TuG1812G0500002523.01.T02">
    <property type="protein sequence ID" value="TuG1812G0500002523.01.T02.cds406108"/>
    <property type="gene ID" value="TuG1812G0500002523.01"/>
</dbReference>
<evidence type="ECO:0000313" key="3">
    <source>
        <dbReference type="Proteomes" id="UP000015106"/>
    </source>
</evidence>
<dbReference type="EnsemblPlants" id="TuG1812G0500002523.01.T01">
    <property type="protein sequence ID" value="TuG1812G0500002523.01.T01.cds406106"/>
    <property type="gene ID" value="TuG1812G0500002523.01"/>
</dbReference>
<dbReference type="AlphaFoldDB" id="A0A8R7UIK6"/>
<feature type="compositionally biased region" description="Pro residues" evidence="1">
    <location>
        <begin position="19"/>
        <end position="28"/>
    </location>
</feature>